<evidence type="ECO:0000313" key="6">
    <source>
        <dbReference type="EMBL" id="ETV71542.1"/>
    </source>
</evidence>
<dbReference type="PROSITE" id="PS50240">
    <property type="entry name" value="TRYPSIN_DOM"/>
    <property type="match status" value="1"/>
</dbReference>
<dbReference type="PANTHER" id="PTHR24264">
    <property type="entry name" value="TRYPSIN-RELATED"/>
    <property type="match status" value="1"/>
</dbReference>
<proteinExistence type="predicted"/>
<evidence type="ECO:0000259" key="5">
    <source>
        <dbReference type="PROSITE" id="PS50240"/>
    </source>
</evidence>
<protein>
    <recommendedName>
        <fullName evidence="5">Peptidase S1 domain-containing protein</fullName>
    </recommendedName>
</protein>
<dbReference type="STRING" id="112090.W4FVM4"/>
<dbReference type="EMBL" id="KI913159">
    <property type="protein sequence ID" value="ETV71542.1"/>
    <property type="molecule type" value="Genomic_DNA"/>
</dbReference>
<sequence length="125" mass="12968">MLCAGGKSGEYACKGNSGGPLTVESNGSVKLVGVISWGIKCAQNMPGIYSRISIPRDYHQADCRPSLPVQSASRGPLITSSKGPTVGPTTTLPSKFSGCSTCFPSAYSKSTCDSYASLGAFWYGN</sequence>
<dbReference type="AlphaFoldDB" id="W4FVM4"/>
<evidence type="ECO:0000256" key="4">
    <source>
        <dbReference type="ARBA" id="ARBA00023026"/>
    </source>
</evidence>
<keyword evidence="1" id="KW-0645">Protease</keyword>
<feature type="domain" description="Peptidase S1" evidence="5">
    <location>
        <begin position="1"/>
        <end position="64"/>
    </location>
</feature>
<organism evidence="6">
    <name type="scientific">Aphanomyces astaci</name>
    <name type="common">Crayfish plague agent</name>
    <dbReference type="NCBI Taxonomy" id="112090"/>
    <lineage>
        <taxon>Eukaryota</taxon>
        <taxon>Sar</taxon>
        <taxon>Stramenopiles</taxon>
        <taxon>Oomycota</taxon>
        <taxon>Saprolegniomycetes</taxon>
        <taxon>Saprolegniales</taxon>
        <taxon>Verrucalvaceae</taxon>
        <taxon>Aphanomyces</taxon>
    </lineage>
</organism>
<dbReference type="GO" id="GO:0005615">
    <property type="term" value="C:extracellular space"/>
    <property type="evidence" value="ECO:0007669"/>
    <property type="project" value="TreeGrafter"/>
</dbReference>
<dbReference type="OrthoDB" id="10066789at2759"/>
<dbReference type="PANTHER" id="PTHR24264:SF42">
    <property type="entry name" value="TISSUE-TYPE PLASMINOGEN ACTIVATOR"/>
    <property type="match status" value="1"/>
</dbReference>
<dbReference type="GO" id="GO:0014909">
    <property type="term" value="P:smooth muscle cell migration"/>
    <property type="evidence" value="ECO:0007669"/>
    <property type="project" value="TreeGrafter"/>
</dbReference>
<name>W4FVM4_APHAT</name>
<evidence type="ECO:0000256" key="2">
    <source>
        <dbReference type="ARBA" id="ARBA00022729"/>
    </source>
</evidence>
<dbReference type="GO" id="GO:0004252">
    <property type="term" value="F:serine-type endopeptidase activity"/>
    <property type="evidence" value="ECO:0007669"/>
    <property type="project" value="InterPro"/>
</dbReference>
<dbReference type="InterPro" id="IPR050127">
    <property type="entry name" value="Serine_Proteases_S1"/>
</dbReference>
<dbReference type="Gene3D" id="2.40.10.10">
    <property type="entry name" value="Trypsin-like serine proteases"/>
    <property type="match status" value="1"/>
</dbReference>
<dbReference type="RefSeq" id="XP_009838975.1">
    <property type="nucleotide sequence ID" value="XM_009840673.1"/>
</dbReference>
<keyword evidence="3" id="KW-0378">Hydrolase</keyword>
<dbReference type="InterPro" id="IPR009003">
    <property type="entry name" value="Peptidase_S1_PA"/>
</dbReference>
<reference evidence="6" key="1">
    <citation type="submission" date="2013-12" db="EMBL/GenBank/DDBJ databases">
        <title>The Genome Sequence of Aphanomyces astaci APO3.</title>
        <authorList>
            <consortium name="The Broad Institute Genomics Platform"/>
            <person name="Russ C."/>
            <person name="Tyler B."/>
            <person name="van West P."/>
            <person name="Dieguez-Uribeondo J."/>
            <person name="Young S.K."/>
            <person name="Zeng Q."/>
            <person name="Gargeya S."/>
            <person name="Fitzgerald M."/>
            <person name="Abouelleil A."/>
            <person name="Alvarado L."/>
            <person name="Chapman S.B."/>
            <person name="Gainer-Dewar J."/>
            <person name="Goldberg J."/>
            <person name="Griggs A."/>
            <person name="Gujja S."/>
            <person name="Hansen M."/>
            <person name="Howarth C."/>
            <person name="Imamovic A."/>
            <person name="Ireland A."/>
            <person name="Larimer J."/>
            <person name="McCowan C."/>
            <person name="Murphy C."/>
            <person name="Pearson M."/>
            <person name="Poon T.W."/>
            <person name="Priest M."/>
            <person name="Roberts A."/>
            <person name="Saif S."/>
            <person name="Shea T."/>
            <person name="Sykes S."/>
            <person name="Wortman J."/>
            <person name="Nusbaum C."/>
            <person name="Birren B."/>
        </authorList>
    </citation>
    <scope>NUCLEOTIDE SEQUENCE [LARGE SCALE GENOMIC DNA]</scope>
    <source>
        <strain evidence="6">APO3</strain>
    </source>
</reference>
<dbReference type="InterPro" id="IPR043504">
    <property type="entry name" value="Peptidase_S1_PA_chymotrypsin"/>
</dbReference>
<evidence type="ECO:0000256" key="3">
    <source>
        <dbReference type="ARBA" id="ARBA00022801"/>
    </source>
</evidence>
<dbReference type="InterPro" id="IPR001254">
    <property type="entry name" value="Trypsin_dom"/>
</dbReference>
<dbReference type="GO" id="GO:0048008">
    <property type="term" value="P:platelet-derived growth factor receptor signaling pathway"/>
    <property type="evidence" value="ECO:0007669"/>
    <property type="project" value="TreeGrafter"/>
</dbReference>
<dbReference type="SUPFAM" id="SSF50494">
    <property type="entry name" value="Trypsin-like serine proteases"/>
    <property type="match status" value="1"/>
</dbReference>
<dbReference type="GO" id="GO:0006508">
    <property type="term" value="P:proteolysis"/>
    <property type="evidence" value="ECO:0007669"/>
    <property type="project" value="UniProtKB-KW"/>
</dbReference>
<evidence type="ECO:0000256" key="1">
    <source>
        <dbReference type="ARBA" id="ARBA00022670"/>
    </source>
</evidence>
<accession>W4FVM4</accession>
<keyword evidence="2" id="KW-0732">Signal</keyword>
<dbReference type="GeneID" id="20815201"/>
<dbReference type="Pfam" id="PF00089">
    <property type="entry name" value="Trypsin"/>
    <property type="match status" value="1"/>
</dbReference>
<dbReference type="VEuPathDB" id="FungiDB:H257_13205"/>
<keyword evidence="4" id="KW-0843">Virulence</keyword>
<gene>
    <name evidence="6" type="ORF">H257_13205</name>
</gene>